<sequence>MKLTERNDILKIIRIFIIVLSVVSIGCMPIKTNAAKSGNVDSKSVNSSSKPVLALSILPQDYFASRIGGDLVETLVLVGPGQSPHNYEPSPRQMADLAKAHAWILSGTEFEISLRPKIEDLFPNLLLIDGTRGVSFRSMEEHEDEDDDGDRSGIDRHTWLGLEPAKIMAFHIRDALCAADSSNAAIYQENCESLIHDMEKQFESLRNELAPLKGKTVFVYHPAFGYFLDDFDIRQEAVETGGREPTPRQLGVLIGKAKAENVKVIFVQAQFPVESARTAARAAGAELVSLDPLAGDWLANIKVMGEALARSVQTGGNP</sequence>
<reference evidence="8" key="1">
    <citation type="submission" date="2009-12" db="EMBL/GenBank/DDBJ databases">
        <title>Complete sequence of Treponema azotonutricium strain ZAS-9.</title>
        <authorList>
            <person name="Tetu S.G."/>
            <person name="Matson E."/>
            <person name="Ren Q."/>
            <person name="Seshadri R."/>
            <person name="Elbourne L."/>
            <person name="Hassan K.A."/>
            <person name="Durkin A."/>
            <person name="Radune D."/>
            <person name="Mohamoud Y."/>
            <person name="Shay R."/>
            <person name="Jin S."/>
            <person name="Zhang X."/>
            <person name="Lucey K."/>
            <person name="Ballor N.R."/>
            <person name="Ottesen E."/>
            <person name="Rosenthal R."/>
            <person name="Allen A."/>
            <person name="Leadbetter J.R."/>
            <person name="Paulsen I.T."/>
        </authorList>
    </citation>
    <scope>NUCLEOTIDE SEQUENCE [LARGE SCALE GENOMIC DNA]</scope>
    <source>
        <strain evidence="8">ATCC BAA-888 / DSM 13862 / ZAS-9</strain>
    </source>
</reference>
<dbReference type="GO" id="GO:0030001">
    <property type="term" value="P:metal ion transport"/>
    <property type="evidence" value="ECO:0007669"/>
    <property type="project" value="InterPro"/>
</dbReference>
<dbReference type="PANTHER" id="PTHR42953:SF3">
    <property type="entry name" value="HIGH-AFFINITY ZINC UPTAKE SYSTEM PROTEIN ZNUA"/>
    <property type="match status" value="1"/>
</dbReference>
<keyword evidence="6" id="KW-1133">Transmembrane helix</keyword>
<evidence type="ECO:0000256" key="1">
    <source>
        <dbReference type="ARBA" id="ARBA00011028"/>
    </source>
</evidence>
<keyword evidence="5" id="KW-0175">Coiled coil</keyword>
<evidence type="ECO:0000313" key="8">
    <source>
        <dbReference type="Proteomes" id="UP000009222"/>
    </source>
</evidence>
<organism evidence="7 8">
    <name type="scientific">Leadbettera azotonutricia (strain ATCC BAA-888 / DSM 13862 / ZAS-9)</name>
    <name type="common">Treponema azotonutricium</name>
    <dbReference type="NCBI Taxonomy" id="545695"/>
    <lineage>
        <taxon>Bacteria</taxon>
        <taxon>Pseudomonadati</taxon>
        <taxon>Spirochaetota</taxon>
        <taxon>Spirochaetia</taxon>
        <taxon>Spirochaetales</taxon>
        <taxon>Breznakiellaceae</taxon>
        <taxon>Leadbettera</taxon>
    </lineage>
</organism>
<dbReference type="eggNOG" id="COG0803">
    <property type="taxonomic scope" value="Bacteria"/>
</dbReference>
<dbReference type="InterPro" id="IPR050492">
    <property type="entry name" value="Bact_metal-bind_prot9"/>
</dbReference>
<dbReference type="GO" id="GO:0046872">
    <property type="term" value="F:metal ion binding"/>
    <property type="evidence" value="ECO:0007669"/>
    <property type="project" value="InterPro"/>
</dbReference>
<dbReference type="KEGG" id="taz:TREAZ_1271"/>
<dbReference type="Pfam" id="PF01297">
    <property type="entry name" value="ZnuA"/>
    <property type="match status" value="1"/>
</dbReference>
<feature type="coiled-coil region" evidence="5">
    <location>
        <begin position="188"/>
        <end position="215"/>
    </location>
</feature>
<evidence type="ECO:0000256" key="3">
    <source>
        <dbReference type="ARBA" id="ARBA00022729"/>
    </source>
</evidence>
<dbReference type="Proteomes" id="UP000009222">
    <property type="component" value="Chromosome"/>
</dbReference>
<reference evidence="7 8" key="2">
    <citation type="journal article" date="2011" name="ISME J.">
        <title>RNA-seq reveals cooperative metabolic interactions between two termite-gut spirochete species in co-culture.</title>
        <authorList>
            <person name="Rosenthal A.Z."/>
            <person name="Matson E.G."/>
            <person name="Eldar A."/>
            <person name="Leadbetter J.R."/>
        </authorList>
    </citation>
    <scope>NUCLEOTIDE SEQUENCE [LARGE SCALE GENOMIC DNA]</scope>
    <source>
        <strain evidence="8">ATCC BAA-888 / DSM 13862 / ZAS-9</strain>
    </source>
</reference>
<dbReference type="PRINTS" id="PR00690">
    <property type="entry name" value="ADHESNFAMILY"/>
</dbReference>
<dbReference type="SUPFAM" id="SSF53807">
    <property type="entry name" value="Helical backbone' metal receptor"/>
    <property type="match status" value="1"/>
</dbReference>
<protein>
    <submittedName>
        <fullName evidence="7">ABC-type transport system, periplasmic component</fullName>
    </submittedName>
</protein>
<keyword evidence="3" id="KW-0732">Signal</keyword>
<evidence type="ECO:0000256" key="2">
    <source>
        <dbReference type="ARBA" id="ARBA00022448"/>
    </source>
</evidence>
<dbReference type="HOGENOM" id="CLU_016838_1_0_12"/>
<feature type="transmembrane region" description="Helical" evidence="6">
    <location>
        <begin position="12"/>
        <end position="31"/>
    </location>
</feature>
<dbReference type="GO" id="GO:0007155">
    <property type="term" value="P:cell adhesion"/>
    <property type="evidence" value="ECO:0007669"/>
    <property type="project" value="InterPro"/>
</dbReference>
<keyword evidence="6" id="KW-0472">Membrane</keyword>
<name>F5YG33_LEAAZ</name>
<comment type="similarity">
    <text evidence="1 4">Belongs to the bacterial solute-binding protein 9 family.</text>
</comment>
<dbReference type="STRING" id="545695.TREAZ_1271"/>
<keyword evidence="8" id="KW-1185">Reference proteome</keyword>
<keyword evidence="6" id="KW-0812">Transmembrane</keyword>
<dbReference type="FunCoup" id="F5YG33">
    <property type="interactions" value="115"/>
</dbReference>
<gene>
    <name evidence="7" type="ordered locus">TREAZ_1271</name>
</gene>
<evidence type="ECO:0000256" key="4">
    <source>
        <dbReference type="RuleBase" id="RU003512"/>
    </source>
</evidence>
<dbReference type="PROSITE" id="PS51257">
    <property type="entry name" value="PROKAR_LIPOPROTEIN"/>
    <property type="match status" value="1"/>
</dbReference>
<dbReference type="InterPro" id="IPR006128">
    <property type="entry name" value="Lipoprotein_PsaA-like"/>
</dbReference>
<accession>F5YG33</accession>
<dbReference type="RefSeq" id="WP_015710726.1">
    <property type="nucleotide sequence ID" value="NC_015577.1"/>
</dbReference>
<dbReference type="AlphaFoldDB" id="F5YG33"/>
<evidence type="ECO:0000256" key="5">
    <source>
        <dbReference type="SAM" id="Coils"/>
    </source>
</evidence>
<evidence type="ECO:0000256" key="6">
    <source>
        <dbReference type="SAM" id="Phobius"/>
    </source>
</evidence>
<dbReference type="PANTHER" id="PTHR42953">
    <property type="entry name" value="HIGH-AFFINITY ZINC UPTAKE SYSTEM PROTEIN ZNUA-RELATED"/>
    <property type="match status" value="1"/>
</dbReference>
<keyword evidence="2 4" id="KW-0813">Transport</keyword>
<dbReference type="Gene3D" id="3.40.50.1980">
    <property type="entry name" value="Nitrogenase molybdenum iron protein domain"/>
    <property type="match status" value="2"/>
</dbReference>
<dbReference type="InterPro" id="IPR006127">
    <property type="entry name" value="ZnuA-like"/>
</dbReference>
<proteinExistence type="inferred from homology"/>
<dbReference type="InParanoid" id="F5YG33"/>
<dbReference type="EMBL" id="CP001841">
    <property type="protein sequence ID" value="AEF80364.1"/>
    <property type="molecule type" value="Genomic_DNA"/>
</dbReference>
<evidence type="ECO:0000313" key="7">
    <source>
        <dbReference type="EMBL" id="AEF80364.1"/>
    </source>
</evidence>